<keyword evidence="10" id="KW-0732">Signal</keyword>
<evidence type="ECO:0000256" key="2">
    <source>
        <dbReference type="ARBA" id="ARBA00015978"/>
    </source>
</evidence>
<evidence type="ECO:0000256" key="1">
    <source>
        <dbReference type="ARBA" id="ARBA00003196"/>
    </source>
</evidence>
<gene>
    <name evidence="11" type="ORF">GCM10011395_15140</name>
</gene>
<evidence type="ECO:0000256" key="3">
    <source>
        <dbReference type="ARBA" id="ARBA00022448"/>
    </source>
</evidence>
<dbReference type="InterPro" id="IPR003158">
    <property type="entry name" value="Photosyn_RC_cyt_c-su"/>
</dbReference>
<dbReference type="CDD" id="cd09224">
    <property type="entry name" value="CytoC_RC"/>
    <property type="match status" value="1"/>
</dbReference>
<comment type="caution">
    <text evidence="11">The sequence shown here is derived from an EMBL/GenBank/DDBJ whole genome shotgun (WGS) entry which is preliminary data.</text>
</comment>
<keyword evidence="8 9" id="KW-0408">Iron</keyword>
<evidence type="ECO:0000256" key="7">
    <source>
        <dbReference type="ARBA" id="ARBA00022982"/>
    </source>
</evidence>
<dbReference type="NCBIfam" id="NF040706">
    <property type="entry name" value="photo_cyt_PufC"/>
    <property type="match status" value="1"/>
</dbReference>
<dbReference type="RefSeq" id="WP_188446258.1">
    <property type="nucleotide sequence ID" value="NZ_BMDW01000007.1"/>
</dbReference>
<keyword evidence="4 9" id="KW-0602">Photosynthesis</keyword>
<accession>A0ABQ1GLR6</accession>
<dbReference type="EMBL" id="BMDW01000007">
    <property type="protein sequence ID" value="GGA45878.1"/>
    <property type="molecule type" value="Genomic_DNA"/>
</dbReference>
<comment type="function">
    <text evidence="1 9">The reaction center of purple bacteria contains a tightly bound cytochrome molecule which re-reduces the photo oxidized primary electron donor.</text>
</comment>
<keyword evidence="6 9" id="KW-0479">Metal-binding</keyword>
<name>A0ABQ1GLR6_9SPHN</name>
<dbReference type="SUPFAM" id="SSF48695">
    <property type="entry name" value="Multiheme cytochromes"/>
    <property type="match status" value="1"/>
</dbReference>
<dbReference type="InterPro" id="IPR023119">
    <property type="entry name" value="Multihaem_cyt_PRC_cyt_su-like"/>
</dbReference>
<evidence type="ECO:0000313" key="12">
    <source>
        <dbReference type="Proteomes" id="UP000618591"/>
    </source>
</evidence>
<keyword evidence="9" id="KW-0674">Reaction center</keyword>
<sequence length="376" mass="39863">MIRVATITSSITCGVLLVALAGCEFGPKAIEQTGYRGTGGDQIIAKKRLIAQPIPAPPYDLPADGGPTAAQTYQNVKVAGAMSAERFNHLMASMNQWVAPQTGDPTKVGCNYCHNPENMASDEKYTKVVARRMLQMTLNINANWSSHVKATGVTCYTCHRGYAVPRNVWARADAPGEPTRIMGNKHGQDTPTPTTGYASLPYDSFSSYLGANGNIRVAGKTPLRTAPAGASIARTEKTYGLMVHMSSALNVNCTFCHNTDSFGSWSNSRPQRVTAWYGIRMVRNVNEAYIGSLTSVFPANRKGPHGDVYKVNCTTCHQGLNKPLGGVSMLKDYPYLAKPTLAPAVVPATPTAPRAAPTTTAAVAPGAAAVGTVGGN</sequence>
<feature type="chain" id="PRO_5047517541" description="Photosynthetic reaction center cytochrome c subunit" evidence="10">
    <location>
        <begin position="22"/>
        <end position="376"/>
    </location>
</feature>
<dbReference type="InterPro" id="IPR036280">
    <property type="entry name" value="Multihaem_cyt_sf"/>
</dbReference>
<feature type="signal peptide" evidence="10">
    <location>
        <begin position="1"/>
        <end position="21"/>
    </location>
</feature>
<evidence type="ECO:0000256" key="8">
    <source>
        <dbReference type="ARBA" id="ARBA00023004"/>
    </source>
</evidence>
<reference evidence="12" key="1">
    <citation type="journal article" date="2019" name="Int. J. Syst. Evol. Microbiol.">
        <title>The Global Catalogue of Microorganisms (GCM) 10K type strain sequencing project: providing services to taxonomists for standard genome sequencing and annotation.</title>
        <authorList>
            <consortium name="The Broad Institute Genomics Platform"/>
            <consortium name="The Broad Institute Genome Sequencing Center for Infectious Disease"/>
            <person name="Wu L."/>
            <person name="Ma J."/>
        </authorList>
    </citation>
    <scope>NUCLEOTIDE SEQUENCE [LARGE SCALE GENOMIC DNA]</scope>
    <source>
        <strain evidence="12">CGMCC 1.10106</strain>
    </source>
</reference>
<evidence type="ECO:0000256" key="10">
    <source>
        <dbReference type="SAM" id="SignalP"/>
    </source>
</evidence>
<keyword evidence="3 9" id="KW-0813">Transport</keyword>
<evidence type="ECO:0000256" key="4">
    <source>
        <dbReference type="ARBA" id="ARBA00022531"/>
    </source>
</evidence>
<organism evidence="11 12">
    <name type="scientific">Sphingomonas psychrolutea</name>
    <dbReference type="NCBI Taxonomy" id="1259676"/>
    <lineage>
        <taxon>Bacteria</taxon>
        <taxon>Pseudomonadati</taxon>
        <taxon>Pseudomonadota</taxon>
        <taxon>Alphaproteobacteria</taxon>
        <taxon>Sphingomonadales</taxon>
        <taxon>Sphingomonadaceae</taxon>
        <taxon>Sphingomonas</taxon>
    </lineage>
</organism>
<evidence type="ECO:0000256" key="6">
    <source>
        <dbReference type="ARBA" id="ARBA00022723"/>
    </source>
</evidence>
<dbReference type="PIRSF" id="PIRSF000017">
    <property type="entry name" value="RC_cytochrome"/>
    <property type="match status" value="1"/>
</dbReference>
<dbReference type="Proteomes" id="UP000618591">
    <property type="component" value="Unassembled WGS sequence"/>
</dbReference>
<keyword evidence="12" id="KW-1185">Reference proteome</keyword>
<evidence type="ECO:0000256" key="9">
    <source>
        <dbReference type="PIRNR" id="PIRNR000017"/>
    </source>
</evidence>
<keyword evidence="5 9" id="KW-0349">Heme</keyword>
<evidence type="ECO:0000313" key="11">
    <source>
        <dbReference type="EMBL" id="GGA45878.1"/>
    </source>
</evidence>
<protein>
    <recommendedName>
        <fullName evidence="2 9">Photosynthetic reaction center cytochrome c subunit</fullName>
    </recommendedName>
</protein>
<evidence type="ECO:0000256" key="5">
    <source>
        <dbReference type="ARBA" id="ARBA00022617"/>
    </source>
</evidence>
<keyword evidence="7 9" id="KW-0249">Electron transport</keyword>
<dbReference type="PROSITE" id="PS51257">
    <property type="entry name" value="PROKAR_LIPOPROTEIN"/>
    <property type="match status" value="1"/>
</dbReference>
<comment type="PTM">
    <text evidence="9">Binds 4 heme groups per subunit.</text>
</comment>
<dbReference type="Pfam" id="PF02276">
    <property type="entry name" value="CytoC_RC"/>
    <property type="match status" value="1"/>
</dbReference>
<proteinExistence type="predicted"/>
<dbReference type="Gene3D" id="1.10.468.10">
    <property type="entry name" value="Photosynthetic Reaction Center, subunit C, domain 2"/>
    <property type="match status" value="2"/>
</dbReference>